<comment type="caution">
    <text evidence="2">The sequence shown here is derived from an EMBL/GenBank/DDBJ whole genome shotgun (WGS) entry which is preliminary data.</text>
</comment>
<accession>K2FZV6</accession>
<dbReference type="SUPFAM" id="SSF56112">
    <property type="entry name" value="Protein kinase-like (PK-like)"/>
    <property type="match status" value="1"/>
</dbReference>
<dbReference type="EMBL" id="AMFJ01000328">
    <property type="protein sequence ID" value="EKE28488.1"/>
    <property type="molecule type" value="Genomic_DNA"/>
</dbReference>
<evidence type="ECO:0000313" key="2">
    <source>
        <dbReference type="EMBL" id="EKE28488.1"/>
    </source>
</evidence>
<gene>
    <name evidence="2" type="ORF">ACD_3C00054G0028</name>
</gene>
<dbReference type="InterPro" id="IPR002575">
    <property type="entry name" value="Aminoglycoside_PTrfase"/>
</dbReference>
<protein>
    <recommendedName>
        <fullName evidence="1">Aminoglycoside phosphotransferase domain-containing protein</fullName>
    </recommendedName>
</protein>
<feature type="domain" description="Aminoglycoside phosphotransferase" evidence="1">
    <location>
        <begin position="33"/>
        <end position="216"/>
    </location>
</feature>
<dbReference type="PANTHER" id="PTHR21310">
    <property type="entry name" value="AMINOGLYCOSIDE PHOSPHOTRANSFERASE-RELATED-RELATED"/>
    <property type="match status" value="1"/>
</dbReference>
<proteinExistence type="predicted"/>
<sequence>MDKKTLQIYLSEKYPDIFSDADLQEIHESSNNEVFSYWDFILKVSEDKDNLRKEFEFLKLLENRWKFPKAISYDIENGRHILVISKLDWVWLQHVWGKLGENEKNIILKDIIFQLKIIHSTIGEGFIWSDFGKTNGSEKAFSKAILNPHIPKDEVEFARSEISRYEKTFDSSVFWLVHNDLWYRNILVADWKISWIIDFELSFMWPIVSDYFKILHHRISALNYEDKTPIHYEELDFLDSLIDIIKSDYPKLVDQATAEKFYSYNLNAYLSKLSRFEEPWYDHAEVLSFKDSYCNLDKLFSELPWWN</sequence>
<reference evidence="2" key="1">
    <citation type="journal article" date="2012" name="Science">
        <title>Fermentation, hydrogen, and sulfur metabolism in multiple uncultivated bacterial phyla.</title>
        <authorList>
            <person name="Wrighton K.C."/>
            <person name="Thomas B.C."/>
            <person name="Sharon I."/>
            <person name="Miller C.S."/>
            <person name="Castelle C.J."/>
            <person name="VerBerkmoes N.C."/>
            <person name="Wilkins M.J."/>
            <person name="Hettich R.L."/>
            <person name="Lipton M.S."/>
            <person name="Williams K.H."/>
            <person name="Long P.E."/>
            <person name="Banfield J.F."/>
        </authorList>
    </citation>
    <scope>NUCLEOTIDE SEQUENCE [LARGE SCALE GENOMIC DNA]</scope>
</reference>
<organism evidence="2">
    <name type="scientific">uncultured bacterium</name>
    <name type="common">gcode 4</name>
    <dbReference type="NCBI Taxonomy" id="1234023"/>
    <lineage>
        <taxon>Bacteria</taxon>
        <taxon>environmental samples</taxon>
    </lineage>
</organism>
<dbReference type="AlphaFoldDB" id="K2FZV6"/>
<dbReference type="InterPro" id="IPR011009">
    <property type="entry name" value="Kinase-like_dom_sf"/>
</dbReference>
<dbReference type="Gene3D" id="3.90.1200.10">
    <property type="match status" value="1"/>
</dbReference>
<name>K2FZV6_9BACT</name>
<evidence type="ECO:0000259" key="1">
    <source>
        <dbReference type="Pfam" id="PF01636"/>
    </source>
</evidence>
<dbReference type="InterPro" id="IPR051678">
    <property type="entry name" value="AGP_Transferase"/>
</dbReference>
<dbReference type="Pfam" id="PF01636">
    <property type="entry name" value="APH"/>
    <property type="match status" value="1"/>
</dbReference>